<dbReference type="InterPro" id="IPR043504">
    <property type="entry name" value="Peptidase_S1_PA_chymotrypsin"/>
</dbReference>
<dbReference type="GO" id="GO:0004252">
    <property type="term" value="F:serine-type endopeptidase activity"/>
    <property type="evidence" value="ECO:0007669"/>
    <property type="project" value="InterPro"/>
</dbReference>
<dbReference type="SUPFAM" id="SSF50494">
    <property type="entry name" value="Trypsin-like serine proteases"/>
    <property type="match status" value="1"/>
</dbReference>
<comment type="caution">
    <text evidence="2">The sequence shown here is derived from an EMBL/GenBank/DDBJ whole genome shotgun (WGS) entry which is preliminary data.</text>
</comment>
<evidence type="ECO:0000313" key="2">
    <source>
        <dbReference type="EMBL" id="CAF4845192.1"/>
    </source>
</evidence>
<sequence length="104" mass="11203">MEVKGDISPNGLLQSKIVTSLSNNACGKKLKTSVPDSVICTENDSSYNKDREYFSNVGGPVLLENEALVGVIVASNRPSKSSQPDINARMSTMLDWILATVDLD</sequence>
<dbReference type="OrthoDB" id="10059102at2759"/>
<name>A0A821RQS4_9NEOP</name>
<protein>
    <recommendedName>
        <fullName evidence="1">Peptidase S1 domain-containing protein</fullName>
    </recommendedName>
</protein>
<dbReference type="InterPro" id="IPR009003">
    <property type="entry name" value="Peptidase_S1_PA"/>
</dbReference>
<dbReference type="AlphaFoldDB" id="A0A821RQS4"/>
<evidence type="ECO:0000313" key="3">
    <source>
        <dbReference type="Proteomes" id="UP000663880"/>
    </source>
</evidence>
<dbReference type="Pfam" id="PF00089">
    <property type="entry name" value="Trypsin"/>
    <property type="match status" value="1"/>
</dbReference>
<proteinExistence type="predicted"/>
<feature type="domain" description="Peptidase S1" evidence="1">
    <location>
        <begin position="10"/>
        <end position="97"/>
    </location>
</feature>
<dbReference type="GO" id="GO:0006508">
    <property type="term" value="P:proteolysis"/>
    <property type="evidence" value="ECO:0007669"/>
    <property type="project" value="InterPro"/>
</dbReference>
<dbReference type="Gene3D" id="2.40.10.10">
    <property type="entry name" value="Trypsin-like serine proteases"/>
    <property type="match status" value="1"/>
</dbReference>
<organism evidence="2 3">
    <name type="scientific">Pieris macdunnoughi</name>
    <dbReference type="NCBI Taxonomy" id="345717"/>
    <lineage>
        <taxon>Eukaryota</taxon>
        <taxon>Metazoa</taxon>
        <taxon>Ecdysozoa</taxon>
        <taxon>Arthropoda</taxon>
        <taxon>Hexapoda</taxon>
        <taxon>Insecta</taxon>
        <taxon>Pterygota</taxon>
        <taxon>Neoptera</taxon>
        <taxon>Endopterygota</taxon>
        <taxon>Lepidoptera</taxon>
        <taxon>Glossata</taxon>
        <taxon>Ditrysia</taxon>
        <taxon>Papilionoidea</taxon>
        <taxon>Pieridae</taxon>
        <taxon>Pierinae</taxon>
        <taxon>Pieris</taxon>
    </lineage>
</organism>
<evidence type="ECO:0000259" key="1">
    <source>
        <dbReference type="Pfam" id="PF00089"/>
    </source>
</evidence>
<accession>A0A821RQS4</accession>
<keyword evidence="3" id="KW-1185">Reference proteome</keyword>
<dbReference type="Proteomes" id="UP000663880">
    <property type="component" value="Unassembled WGS sequence"/>
</dbReference>
<dbReference type="EMBL" id="CAJOBZ010000014">
    <property type="protein sequence ID" value="CAF4845192.1"/>
    <property type="molecule type" value="Genomic_DNA"/>
</dbReference>
<gene>
    <name evidence="2" type="ORF">PMACD_LOCUS6561</name>
</gene>
<reference evidence="2" key="1">
    <citation type="submission" date="2021-02" db="EMBL/GenBank/DDBJ databases">
        <authorList>
            <person name="Steward A R."/>
        </authorList>
    </citation>
    <scope>NUCLEOTIDE SEQUENCE</scope>
</reference>
<dbReference type="InterPro" id="IPR001254">
    <property type="entry name" value="Trypsin_dom"/>
</dbReference>